<evidence type="ECO:0000313" key="11">
    <source>
        <dbReference type="EMBL" id="KAG9195808.1"/>
    </source>
</evidence>
<organism evidence="11 12">
    <name type="scientific">Alternaria panax</name>
    <dbReference type="NCBI Taxonomy" id="48097"/>
    <lineage>
        <taxon>Eukaryota</taxon>
        <taxon>Fungi</taxon>
        <taxon>Dikarya</taxon>
        <taxon>Ascomycota</taxon>
        <taxon>Pezizomycotina</taxon>
        <taxon>Dothideomycetes</taxon>
        <taxon>Pleosporomycetidae</taxon>
        <taxon>Pleosporales</taxon>
        <taxon>Pleosporineae</taxon>
        <taxon>Pleosporaceae</taxon>
        <taxon>Alternaria</taxon>
        <taxon>Alternaria sect. Panax</taxon>
    </lineage>
</organism>
<dbReference type="GO" id="GO:0030687">
    <property type="term" value="C:preribosome, large subunit precursor"/>
    <property type="evidence" value="ECO:0007669"/>
    <property type="project" value="TreeGrafter"/>
</dbReference>
<evidence type="ECO:0000256" key="4">
    <source>
        <dbReference type="ARBA" id="ARBA00011339"/>
    </source>
</evidence>
<evidence type="ECO:0000256" key="8">
    <source>
        <dbReference type="ARBA" id="ARBA00023054"/>
    </source>
</evidence>
<evidence type="ECO:0008006" key="13">
    <source>
        <dbReference type="Google" id="ProtNLM"/>
    </source>
</evidence>
<protein>
    <recommendedName>
        <fullName evidence="13">60S ribosomal subunit assembly/export protein LOC1</fullName>
    </recommendedName>
</protein>
<dbReference type="Proteomes" id="UP001199106">
    <property type="component" value="Unassembled WGS sequence"/>
</dbReference>
<gene>
    <name evidence="11" type="ORF">G6011_00929</name>
</gene>
<feature type="compositionally biased region" description="Basic and acidic residues" evidence="10">
    <location>
        <begin position="184"/>
        <end position="201"/>
    </location>
</feature>
<evidence type="ECO:0000256" key="3">
    <source>
        <dbReference type="ARBA" id="ARBA00008132"/>
    </source>
</evidence>
<dbReference type="InterPro" id="IPR037650">
    <property type="entry name" value="Loc1"/>
</dbReference>
<evidence type="ECO:0000256" key="5">
    <source>
        <dbReference type="ARBA" id="ARBA00022448"/>
    </source>
</evidence>
<keyword evidence="9" id="KW-0539">Nucleus</keyword>
<dbReference type="GO" id="GO:0008298">
    <property type="term" value="P:intracellular mRNA localization"/>
    <property type="evidence" value="ECO:0007669"/>
    <property type="project" value="TreeGrafter"/>
</dbReference>
<keyword evidence="7" id="KW-0509">mRNA transport</keyword>
<dbReference type="GO" id="GO:0051028">
    <property type="term" value="P:mRNA transport"/>
    <property type="evidence" value="ECO:0007669"/>
    <property type="project" value="UniProtKB-KW"/>
</dbReference>
<dbReference type="EMBL" id="JAANER010000001">
    <property type="protein sequence ID" value="KAG9195808.1"/>
    <property type="molecule type" value="Genomic_DNA"/>
</dbReference>
<feature type="region of interest" description="Disordered" evidence="10">
    <location>
        <begin position="1"/>
        <end position="75"/>
    </location>
</feature>
<evidence type="ECO:0000256" key="7">
    <source>
        <dbReference type="ARBA" id="ARBA00022816"/>
    </source>
</evidence>
<keyword evidence="5" id="KW-0813">Transport</keyword>
<evidence type="ECO:0000256" key="6">
    <source>
        <dbReference type="ARBA" id="ARBA00022517"/>
    </source>
</evidence>
<comment type="caution">
    <text evidence="11">The sequence shown here is derived from an EMBL/GenBank/DDBJ whole genome shotgun (WGS) entry which is preliminary data.</text>
</comment>
<dbReference type="AlphaFoldDB" id="A0AAD4IJZ3"/>
<keyword evidence="6" id="KW-0690">Ribosome biogenesis</keyword>
<reference evidence="11" key="1">
    <citation type="submission" date="2021-07" db="EMBL/GenBank/DDBJ databases">
        <title>Genome Resource of American Ginseng Black Spot Pathogen Alternaria panax.</title>
        <authorList>
            <person name="Qiu C."/>
            <person name="Wang W."/>
            <person name="Liu Z."/>
        </authorList>
    </citation>
    <scope>NUCLEOTIDE SEQUENCE</scope>
    <source>
        <strain evidence="11">BNCC115425</strain>
    </source>
</reference>
<dbReference type="GO" id="GO:0042273">
    <property type="term" value="P:ribosomal large subunit biogenesis"/>
    <property type="evidence" value="ECO:0007669"/>
    <property type="project" value="InterPro"/>
</dbReference>
<dbReference type="PANTHER" id="PTHR28028:SF1">
    <property type="entry name" value="60S RIBOSOMAL SUBUNIT ASSEMBLY_EXPORT PROTEIN LOC1"/>
    <property type="match status" value="1"/>
</dbReference>
<evidence type="ECO:0000256" key="2">
    <source>
        <dbReference type="ARBA" id="ARBA00004604"/>
    </source>
</evidence>
<comment type="similarity">
    <text evidence="3">Belongs to the LOC1 family.</text>
</comment>
<name>A0AAD4IJZ3_9PLEO</name>
<comment type="subunit">
    <text evidence="4">Component of the 66S pre-ribosomal particle.</text>
</comment>
<evidence type="ECO:0000256" key="9">
    <source>
        <dbReference type="ARBA" id="ARBA00023242"/>
    </source>
</evidence>
<evidence type="ECO:0000256" key="10">
    <source>
        <dbReference type="SAM" id="MobiDB-lite"/>
    </source>
</evidence>
<dbReference type="GO" id="GO:0005730">
    <property type="term" value="C:nucleolus"/>
    <property type="evidence" value="ECO:0007669"/>
    <property type="project" value="UniProtKB-SubCell"/>
</dbReference>
<accession>A0AAD4IJZ3</accession>
<keyword evidence="12" id="KW-1185">Reference proteome</keyword>
<dbReference type="PANTHER" id="PTHR28028">
    <property type="entry name" value="60S RIBOSOMAL SUBUNIT ASSEMBLY/EXPORT PROTEIN LOC1"/>
    <property type="match status" value="1"/>
</dbReference>
<dbReference type="GO" id="GO:0003729">
    <property type="term" value="F:mRNA binding"/>
    <property type="evidence" value="ECO:0007669"/>
    <property type="project" value="InterPro"/>
</dbReference>
<feature type="region of interest" description="Disordered" evidence="10">
    <location>
        <begin position="145"/>
        <end position="212"/>
    </location>
</feature>
<evidence type="ECO:0000256" key="1">
    <source>
        <dbReference type="ARBA" id="ARBA00001977"/>
    </source>
</evidence>
<feature type="compositionally biased region" description="Low complexity" evidence="10">
    <location>
        <begin position="1"/>
        <end position="24"/>
    </location>
</feature>
<evidence type="ECO:0000313" key="12">
    <source>
        <dbReference type="Proteomes" id="UP001199106"/>
    </source>
</evidence>
<comment type="subcellular location">
    <subcellularLocation>
        <location evidence="2">Nucleus</location>
        <location evidence="2">Nucleolus</location>
    </subcellularLocation>
</comment>
<feature type="compositionally biased region" description="Basic residues" evidence="10">
    <location>
        <begin position="168"/>
        <end position="177"/>
    </location>
</feature>
<sequence length="212" mass="22951">MGASKPSTKGKTSSKGGKPPTKSGANKPKAGKSSKPTGSAPEGISKRKQKSLSLAKPGGAQKTKSLVSKDGRKKKRVYTEKELDIPALNGIIPAGIAKPKGVKKGKKFVDDAASMMAIMSVVNAEKEGHLESKIAKARQLEEIREAKRKEAESRRSDKDQAFEERKMDLKKKRKRHSAPGADGGKGKGDDKEGDRIKEKDRKFKARKRVSFG</sequence>
<feature type="compositionally biased region" description="Basic and acidic residues" evidence="10">
    <location>
        <begin position="145"/>
        <end position="167"/>
    </location>
</feature>
<keyword evidence="8" id="KW-0175">Coiled coil</keyword>
<proteinExistence type="inferred from homology"/>
<feature type="compositionally biased region" description="Basic residues" evidence="10">
    <location>
        <begin position="202"/>
        <end position="212"/>
    </location>
</feature>
<comment type="function">
    <text evidence="1">Required for efficient assembly and nuclear export of the 60S ribosomal subunit.</text>
</comment>